<organism evidence="2 3">
    <name type="scientific">Embleya scabrispora</name>
    <dbReference type="NCBI Taxonomy" id="159449"/>
    <lineage>
        <taxon>Bacteria</taxon>
        <taxon>Bacillati</taxon>
        <taxon>Actinomycetota</taxon>
        <taxon>Actinomycetes</taxon>
        <taxon>Kitasatosporales</taxon>
        <taxon>Streptomycetaceae</taxon>
        <taxon>Embleya</taxon>
    </lineage>
</organism>
<accession>A0A1T3NYH3</accession>
<gene>
    <name evidence="2" type="ORF">B4N89_13490</name>
</gene>
<dbReference type="EMBL" id="MWQN01000001">
    <property type="protein sequence ID" value="OPC81814.1"/>
    <property type="molecule type" value="Genomic_DNA"/>
</dbReference>
<evidence type="ECO:0000256" key="1">
    <source>
        <dbReference type="SAM" id="MobiDB-lite"/>
    </source>
</evidence>
<evidence type="ECO:0000313" key="3">
    <source>
        <dbReference type="Proteomes" id="UP000190037"/>
    </source>
</evidence>
<reference evidence="2 3" key="1">
    <citation type="submission" date="2017-03" db="EMBL/GenBank/DDBJ databases">
        <title>Draft genome sequence of Streptomyces scabrisporus NF3, endophyte isolated from Amphipterygium adstringens.</title>
        <authorList>
            <person name="Vazquez M."/>
            <person name="Ceapa C.D."/>
            <person name="Rodriguez Luna D."/>
            <person name="Sanchez Esquivel S."/>
        </authorList>
    </citation>
    <scope>NUCLEOTIDE SEQUENCE [LARGE SCALE GENOMIC DNA]</scope>
    <source>
        <strain evidence="2 3">NF3</strain>
    </source>
</reference>
<dbReference type="AlphaFoldDB" id="A0A1T3NYH3"/>
<dbReference type="STRING" id="159449.B4N89_13490"/>
<feature type="region of interest" description="Disordered" evidence="1">
    <location>
        <begin position="37"/>
        <end position="105"/>
    </location>
</feature>
<comment type="caution">
    <text evidence="2">The sequence shown here is derived from an EMBL/GenBank/DDBJ whole genome shotgun (WGS) entry which is preliminary data.</text>
</comment>
<feature type="compositionally biased region" description="Basic and acidic residues" evidence="1">
    <location>
        <begin position="37"/>
        <end position="55"/>
    </location>
</feature>
<sequence length="105" mass="11355">MTPDVPDDRTRREIAALLRERAVYLSQNRTDRAAEVTRELAARGHHDDTTDDRPVTDPGGGPVDRTPDPGRHTAAPVPTPTGPIGTRRAAGGRRSRGRAPDDADE</sequence>
<evidence type="ECO:0000313" key="2">
    <source>
        <dbReference type="EMBL" id="OPC81814.1"/>
    </source>
</evidence>
<name>A0A1T3NYH3_9ACTN</name>
<keyword evidence="3" id="KW-1185">Reference proteome</keyword>
<protein>
    <submittedName>
        <fullName evidence="2">Uncharacterized protein</fullName>
    </submittedName>
</protein>
<dbReference type="Proteomes" id="UP000190037">
    <property type="component" value="Unassembled WGS sequence"/>
</dbReference>
<proteinExistence type="predicted"/>